<dbReference type="KEGG" id="smo:SELMODRAFT_432094"/>
<organism evidence="7">
    <name type="scientific">Selaginella moellendorffii</name>
    <name type="common">Spikemoss</name>
    <dbReference type="NCBI Taxonomy" id="88036"/>
    <lineage>
        <taxon>Eukaryota</taxon>
        <taxon>Viridiplantae</taxon>
        <taxon>Streptophyta</taxon>
        <taxon>Embryophyta</taxon>
        <taxon>Tracheophyta</taxon>
        <taxon>Lycopodiopsida</taxon>
        <taxon>Selaginellales</taxon>
        <taxon>Selaginellaceae</taxon>
        <taxon>Selaginella</taxon>
    </lineage>
</organism>
<evidence type="ECO:0000256" key="3">
    <source>
        <dbReference type="ARBA" id="ARBA00022723"/>
    </source>
</evidence>
<gene>
    <name evidence="6" type="ORF">SELMODRAFT_432094</name>
</gene>
<keyword evidence="2" id="KW-0349">Heme</keyword>
<dbReference type="InterPro" id="IPR036396">
    <property type="entry name" value="Cyt_P450_sf"/>
</dbReference>
<keyword evidence="3" id="KW-0479">Metal-binding</keyword>
<dbReference type="GO" id="GO:0004497">
    <property type="term" value="F:monooxygenase activity"/>
    <property type="evidence" value="ECO:0007669"/>
    <property type="project" value="InterPro"/>
</dbReference>
<dbReference type="Gramene" id="EFJ04782">
    <property type="protein sequence ID" value="EFJ04782"/>
    <property type="gene ID" value="SELMODRAFT_432094"/>
</dbReference>
<dbReference type="Gene3D" id="1.10.630.10">
    <property type="entry name" value="Cytochrome P450"/>
    <property type="match status" value="1"/>
</dbReference>
<dbReference type="GO" id="GO:0016705">
    <property type="term" value="F:oxidoreductase activity, acting on paired donors, with incorporation or reduction of molecular oxygen"/>
    <property type="evidence" value="ECO:0007669"/>
    <property type="project" value="InterPro"/>
</dbReference>
<keyword evidence="5" id="KW-0408">Iron</keyword>
<evidence type="ECO:0000256" key="1">
    <source>
        <dbReference type="ARBA" id="ARBA00010617"/>
    </source>
</evidence>
<dbReference type="GO" id="GO:0020037">
    <property type="term" value="F:heme binding"/>
    <property type="evidence" value="ECO:0007669"/>
    <property type="project" value="InterPro"/>
</dbReference>
<dbReference type="InParanoid" id="D8TEY9"/>
<evidence type="ECO:0000256" key="4">
    <source>
        <dbReference type="ARBA" id="ARBA00023002"/>
    </source>
</evidence>
<protein>
    <submittedName>
        <fullName evidence="6">Uncharacterized protein</fullName>
    </submittedName>
</protein>
<evidence type="ECO:0000313" key="6">
    <source>
        <dbReference type="EMBL" id="EFJ04782.1"/>
    </source>
</evidence>
<evidence type="ECO:0000313" key="7">
    <source>
        <dbReference type="Proteomes" id="UP000001514"/>
    </source>
</evidence>
<dbReference type="HOGENOM" id="CLU_1605533_0_0_1"/>
<dbReference type="PANTHER" id="PTHR47944:SF16">
    <property type="entry name" value="CYTOCHROME P450 FAMILY 1 SUBFAMILY A POLYPEPTIDE 1"/>
    <property type="match status" value="1"/>
</dbReference>
<dbReference type="SUPFAM" id="SSF48264">
    <property type="entry name" value="Cytochrome P450"/>
    <property type="match status" value="1"/>
</dbReference>
<dbReference type="EMBL" id="GL377752">
    <property type="protein sequence ID" value="EFJ04782.1"/>
    <property type="molecule type" value="Genomic_DNA"/>
</dbReference>
<dbReference type="AlphaFoldDB" id="D8TEY9"/>
<keyword evidence="4" id="KW-0560">Oxidoreductase</keyword>
<dbReference type="GO" id="GO:0005506">
    <property type="term" value="F:iron ion binding"/>
    <property type="evidence" value="ECO:0007669"/>
    <property type="project" value="InterPro"/>
</dbReference>
<dbReference type="Pfam" id="PF00067">
    <property type="entry name" value="p450"/>
    <property type="match status" value="1"/>
</dbReference>
<sequence>MEMGLLLADLRKCAEDGAVVNLTNRLSDFAFNVMLKKVTGKSHSSSASSRDEEEQARSVKEGLMEFVREGTGMHIATFFPWLKWVDKQVYKLATVHKRVDKILQSEIDWHREKLGKSQASMQQQDFIDVMLMESDANDQILLVLCCHEDNLVQWNLGHGFSLATVS</sequence>
<dbReference type="PANTHER" id="PTHR47944">
    <property type="entry name" value="CYTOCHROME P450 98A9"/>
    <property type="match status" value="1"/>
</dbReference>
<dbReference type="Proteomes" id="UP000001514">
    <property type="component" value="Unassembled WGS sequence"/>
</dbReference>
<reference evidence="6 7" key="1">
    <citation type="journal article" date="2011" name="Science">
        <title>The Selaginella genome identifies genetic changes associated with the evolution of vascular plants.</title>
        <authorList>
            <person name="Banks J.A."/>
            <person name="Nishiyama T."/>
            <person name="Hasebe M."/>
            <person name="Bowman J.L."/>
            <person name="Gribskov M."/>
            <person name="dePamphilis C."/>
            <person name="Albert V.A."/>
            <person name="Aono N."/>
            <person name="Aoyama T."/>
            <person name="Ambrose B.A."/>
            <person name="Ashton N.W."/>
            <person name="Axtell M.J."/>
            <person name="Barker E."/>
            <person name="Barker M.S."/>
            <person name="Bennetzen J.L."/>
            <person name="Bonawitz N.D."/>
            <person name="Chapple C."/>
            <person name="Cheng C."/>
            <person name="Correa L.G."/>
            <person name="Dacre M."/>
            <person name="DeBarry J."/>
            <person name="Dreyer I."/>
            <person name="Elias M."/>
            <person name="Engstrom E.M."/>
            <person name="Estelle M."/>
            <person name="Feng L."/>
            <person name="Finet C."/>
            <person name="Floyd S.K."/>
            <person name="Frommer W.B."/>
            <person name="Fujita T."/>
            <person name="Gramzow L."/>
            <person name="Gutensohn M."/>
            <person name="Harholt J."/>
            <person name="Hattori M."/>
            <person name="Heyl A."/>
            <person name="Hirai T."/>
            <person name="Hiwatashi Y."/>
            <person name="Ishikawa M."/>
            <person name="Iwata M."/>
            <person name="Karol K.G."/>
            <person name="Koehler B."/>
            <person name="Kolukisaoglu U."/>
            <person name="Kubo M."/>
            <person name="Kurata T."/>
            <person name="Lalonde S."/>
            <person name="Li K."/>
            <person name="Li Y."/>
            <person name="Litt A."/>
            <person name="Lyons E."/>
            <person name="Manning G."/>
            <person name="Maruyama T."/>
            <person name="Michael T.P."/>
            <person name="Mikami K."/>
            <person name="Miyazaki S."/>
            <person name="Morinaga S."/>
            <person name="Murata T."/>
            <person name="Mueller-Roeber B."/>
            <person name="Nelson D.R."/>
            <person name="Obara M."/>
            <person name="Oguri Y."/>
            <person name="Olmstead R.G."/>
            <person name="Onodera N."/>
            <person name="Petersen B.L."/>
            <person name="Pils B."/>
            <person name="Prigge M."/>
            <person name="Rensing S.A."/>
            <person name="Riano-Pachon D.M."/>
            <person name="Roberts A.W."/>
            <person name="Sato Y."/>
            <person name="Scheller H.V."/>
            <person name="Schulz B."/>
            <person name="Schulz C."/>
            <person name="Shakirov E.V."/>
            <person name="Shibagaki N."/>
            <person name="Shinohara N."/>
            <person name="Shippen D.E."/>
            <person name="Soerensen I."/>
            <person name="Sotooka R."/>
            <person name="Sugimoto N."/>
            <person name="Sugita M."/>
            <person name="Sumikawa N."/>
            <person name="Tanurdzic M."/>
            <person name="Theissen G."/>
            <person name="Ulvskov P."/>
            <person name="Wakazuki S."/>
            <person name="Weng J.K."/>
            <person name="Willats W.W."/>
            <person name="Wipf D."/>
            <person name="Wolf P.G."/>
            <person name="Yang L."/>
            <person name="Zimmer A.D."/>
            <person name="Zhu Q."/>
            <person name="Mitros T."/>
            <person name="Hellsten U."/>
            <person name="Loque D."/>
            <person name="Otillar R."/>
            <person name="Salamov A."/>
            <person name="Schmutz J."/>
            <person name="Shapiro H."/>
            <person name="Lindquist E."/>
            <person name="Lucas S."/>
            <person name="Rokhsar D."/>
            <person name="Grigoriev I.V."/>
        </authorList>
    </citation>
    <scope>NUCLEOTIDE SEQUENCE [LARGE SCALE GENOMIC DNA]</scope>
</reference>
<accession>D8TEY9</accession>
<keyword evidence="7" id="KW-1185">Reference proteome</keyword>
<name>D8TEY9_SELML</name>
<proteinExistence type="inferred from homology"/>
<evidence type="ECO:0000256" key="2">
    <source>
        <dbReference type="ARBA" id="ARBA00022617"/>
    </source>
</evidence>
<comment type="similarity">
    <text evidence="1">Belongs to the cytochrome P450 family.</text>
</comment>
<dbReference type="InterPro" id="IPR001128">
    <property type="entry name" value="Cyt_P450"/>
</dbReference>
<evidence type="ECO:0000256" key="5">
    <source>
        <dbReference type="ARBA" id="ARBA00023004"/>
    </source>
</evidence>